<dbReference type="Pfam" id="PF13414">
    <property type="entry name" value="TPR_11"/>
    <property type="match status" value="1"/>
</dbReference>
<protein>
    <submittedName>
        <fullName evidence="3">Tetratricopeptide repeat protein</fullName>
    </submittedName>
</protein>
<dbReference type="PANTHER" id="PTHR44809:SF1">
    <property type="entry name" value="PROTEIN O-MANNOSYL-TRANSFERASE TMTC1"/>
    <property type="match status" value="1"/>
</dbReference>
<keyword evidence="2" id="KW-0732">Signal</keyword>
<evidence type="ECO:0000256" key="1">
    <source>
        <dbReference type="PROSITE-ProRule" id="PRU00339"/>
    </source>
</evidence>
<feature type="chain" id="PRO_5045610042" evidence="2">
    <location>
        <begin position="26"/>
        <end position="392"/>
    </location>
</feature>
<dbReference type="InterPro" id="IPR052943">
    <property type="entry name" value="TMTC_O-mannosyl-trnsfr"/>
</dbReference>
<dbReference type="InterPro" id="IPR019734">
    <property type="entry name" value="TPR_rpt"/>
</dbReference>
<feature type="repeat" description="TPR" evidence="1">
    <location>
        <begin position="307"/>
        <end position="340"/>
    </location>
</feature>
<keyword evidence="4" id="KW-1185">Reference proteome</keyword>
<comment type="caution">
    <text evidence="3">The sequence shown here is derived from an EMBL/GenBank/DDBJ whole genome shotgun (WGS) entry which is preliminary data.</text>
</comment>
<dbReference type="EMBL" id="JBBMQS010000009">
    <property type="protein sequence ID" value="MEM5498760.1"/>
    <property type="molecule type" value="Genomic_DNA"/>
</dbReference>
<proteinExistence type="predicted"/>
<accession>A0ABU9SY16</accession>
<dbReference type="RefSeq" id="WP_033186562.1">
    <property type="nucleotide sequence ID" value="NZ_JBBMQS010000009.1"/>
</dbReference>
<evidence type="ECO:0000313" key="4">
    <source>
        <dbReference type="Proteomes" id="UP001461163"/>
    </source>
</evidence>
<dbReference type="Proteomes" id="UP001461163">
    <property type="component" value="Unassembled WGS sequence"/>
</dbReference>
<dbReference type="SUPFAM" id="SSF48452">
    <property type="entry name" value="TPR-like"/>
    <property type="match status" value="1"/>
</dbReference>
<dbReference type="PROSITE" id="PS51257">
    <property type="entry name" value="PROKAR_LIPOPROTEIN"/>
    <property type="match status" value="1"/>
</dbReference>
<dbReference type="SMART" id="SM00028">
    <property type="entry name" value="TPR"/>
    <property type="match status" value="4"/>
</dbReference>
<feature type="signal peptide" evidence="2">
    <location>
        <begin position="1"/>
        <end position="25"/>
    </location>
</feature>
<keyword evidence="1" id="KW-0802">TPR repeat</keyword>
<reference evidence="3 4" key="1">
    <citation type="submission" date="2024-03" db="EMBL/GenBank/DDBJ databases">
        <title>Community enrichment and isolation of bacterial strains for fucoidan degradation.</title>
        <authorList>
            <person name="Sichert A."/>
        </authorList>
    </citation>
    <scope>NUCLEOTIDE SEQUENCE [LARGE SCALE GENOMIC DNA]</scope>
    <source>
        <strain evidence="3 4">AS12</strain>
    </source>
</reference>
<sequence>MNYLTKQHSFWLTLLFLFGLTACQSAPTVQDVSGPILNDDAFPLAKDVHIESEKDIFRLDKEARNYVKRTVGHIDDPIERTETLARSIFKRLSFDLLYSGDANTTANETFHNRAANCLSLSIMTYALANEADLSVRFQDVQIPEYWTRRDGISLLNGHINLQIVPRPRNANSFYFYNRGYQIDFDPQALRQNFPKTQLTKQQVIAMFYNNKGADALLSNDRDRAYAYFSAALKVEPGFDSALVNLGFLYRVSELYTLSERAYLKALASSPDNLTAWENLAYLYNYSNKMQQAQEILARVESKRLRNPFYHLDLGRREFDQGDLQGALAHFNRALAIDNDRHEIFFALARTYHAMGQKTQSERYLKKAKRTTKNLQEKELYQGKLDLLSRSSI</sequence>
<dbReference type="PROSITE" id="PS50005">
    <property type="entry name" value="TPR"/>
    <property type="match status" value="1"/>
</dbReference>
<name>A0ABU9SY16_9ALTE</name>
<gene>
    <name evidence="3" type="ORF">WNY77_15230</name>
</gene>
<dbReference type="InterPro" id="IPR011990">
    <property type="entry name" value="TPR-like_helical_dom_sf"/>
</dbReference>
<evidence type="ECO:0000313" key="3">
    <source>
        <dbReference type="EMBL" id="MEM5498760.1"/>
    </source>
</evidence>
<dbReference type="PANTHER" id="PTHR44809">
    <property type="match status" value="1"/>
</dbReference>
<organism evidence="3 4">
    <name type="scientific">Paraglaciecola mesophila</name>
    <dbReference type="NCBI Taxonomy" id="197222"/>
    <lineage>
        <taxon>Bacteria</taxon>
        <taxon>Pseudomonadati</taxon>
        <taxon>Pseudomonadota</taxon>
        <taxon>Gammaproteobacteria</taxon>
        <taxon>Alteromonadales</taxon>
        <taxon>Alteromonadaceae</taxon>
        <taxon>Paraglaciecola</taxon>
    </lineage>
</organism>
<evidence type="ECO:0000256" key="2">
    <source>
        <dbReference type="SAM" id="SignalP"/>
    </source>
</evidence>
<dbReference type="Gene3D" id="1.25.40.10">
    <property type="entry name" value="Tetratricopeptide repeat domain"/>
    <property type="match status" value="1"/>
</dbReference>